<reference evidence="3" key="1">
    <citation type="submission" date="2017-03" db="EMBL/GenBank/DDBJ databases">
        <title>Phytopthora megakarya and P. palmivora, two closely related causual agents of cacao black pod achieved similar genome size and gene model numbers by different mechanisms.</title>
        <authorList>
            <person name="Ali S."/>
            <person name="Shao J."/>
            <person name="Larry D.J."/>
            <person name="Kronmiller B."/>
            <person name="Shen D."/>
            <person name="Strem M.D."/>
            <person name="Melnick R.L."/>
            <person name="Guiltinan M.J."/>
            <person name="Tyler B.M."/>
            <person name="Meinhardt L.W."/>
            <person name="Bailey B.A."/>
        </authorList>
    </citation>
    <scope>NUCLEOTIDE SEQUENCE [LARGE SCALE GENOMIC DNA]</scope>
    <source>
        <strain evidence="3">zdho120</strain>
    </source>
</reference>
<protein>
    <submittedName>
        <fullName evidence="2">Uncharacterized protein</fullName>
    </submittedName>
</protein>
<comment type="caution">
    <text evidence="2">The sequence shown here is derived from an EMBL/GenBank/DDBJ whole genome shotgun (WGS) entry which is preliminary data.</text>
</comment>
<dbReference type="EMBL" id="NBNE01001569">
    <property type="protein sequence ID" value="OWZ13478.1"/>
    <property type="molecule type" value="Genomic_DNA"/>
</dbReference>
<gene>
    <name evidence="2" type="ORF">PHMEG_00013190</name>
</gene>
<dbReference type="Proteomes" id="UP000198211">
    <property type="component" value="Unassembled WGS sequence"/>
</dbReference>
<evidence type="ECO:0000313" key="2">
    <source>
        <dbReference type="EMBL" id="OWZ13478.1"/>
    </source>
</evidence>
<organism evidence="2 3">
    <name type="scientific">Phytophthora megakarya</name>
    <dbReference type="NCBI Taxonomy" id="4795"/>
    <lineage>
        <taxon>Eukaryota</taxon>
        <taxon>Sar</taxon>
        <taxon>Stramenopiles</taxon>
        <taxon>Oomycota</taxon>
        <taxon>Peronosporomycetes</taxon>
        <taxon>Peronosporales</taxon>
        <taxon>Peronosporaceae</taxon>
        <taxon>Phytophthora</taxon>
    </lineage>
</organism>
<dbReference type="OrthoDB" id="196657at2759"/>
<evidence type="ECO:0000256" key="1">
    <source>
        <dbReference type="SAM" id="MobiDB-lite"/>
    </source>
</evidence>
<name>A0A225W8D1_9STRA</name>
<evidence type="ECO:0000313" key="3">
    <source>
        <dbReference type="Proteomes" id="UP000198211"/>
    </source>
</evidence>
<dbReference type="AlphaFoldDB" id="A0A225W8D1"/>
<proteinExistence type="predicted"/>
<keyword evidence="3" id="KW-1185">Reference proteome</keyword>
<feature type="region of interest" description="Disordered" evidence="1">
    <location>
        <begin position="26"/>
        <end position="50"/>
    </location>
</feature>
<sequence>MPPPEHPIRQNSAPNVSWELTANMEPIIPKKTPPKMGTAETSQPSKRRVTSCAVEEISHHALDRLGVNTEILKKEKGMKKLGICDVDITRGEELRRYTGVSQQEPTSKVEFMFGFNDEQLHRERAIKRLGTTEQEIMDDYSRRVSRLGVTNSFPVKL</sequence>
<accession>A0A225W8D1</accession>